<protein>
    <submittedName>
        <fullName evidence="1">Uncharacterized protein</fullName>
    </submittedName>
</protein>
<dbReference type="PANTHER" id="PTHR33559">
    <property type="entry name" value="PROTEASOME ASSEMBLY CHAPERONE 4"/>
    <property type="match status" value="1"/>
</dbReference>
<dbReference type="PANTHER" id="PTHR33559:SF1">
    <property type="entry name" value="PROTEASOME ASSEMBLY CHAPERONE 4"/>
    <property type="match status" value="1"/>
</dbReference>
<evidence type="ECO:0000313" key="1">
    <source>
        <dbReference type="EMBL" id="KAK1924414.1"/>
    </source>
</evidence>
<organism evidence="1 2">
    <name type="scientific">Papiliotrema laurentii</name>
    <name type="common">Cryptococcus laurentii</name>
    <dbReference type="NCBI Taxonomy" id="5418"/>
    <lineage>
        <taxon>Eukaryota</taxon>
        <taxon>Fungi</taxon>
        <taxon>Dikarya</taxon>
        <taxon>Basidiomycota</taxon>
        <taxon>Agaricomycotina</taxon>
        <taxon>Tremellomycetes</taxon>
        <taxon>Tremellales</taxon>
        <taxon>Rhynchogastremaceae</taxon>
        <taxon>Papiliotrema</taxon>
    </lineage>
</organism>
<dbReference type="GO" id="GO:0043248">
    <property type="term" value="P:proteasome assembly"/>
    <property type="evidence" value="ECO:0007669"/>
    <property type="project" value="InterPro"/>
</dbReference>
<dbReference type="InterPro" id="IPR032157">
    <property type="entry name" value="PAC4"/>
</dbReference>
<dbReference type="EMBL" id="JAODAN010000005">
    <property type="protein sequence ID" value="KAK1924414.1"/>
    <property type="molecule type" value="Genomic_DNA"/>
</dbReference>
<comment type="caution">
    <text evidence="1">The sequence shown here is derived from an EMBL/GenBank/DDBJ whole genome shotgun (WGS) entry which is preliminary data.</text>
</comment>
<reference evidence="1" key="1">
    <citation type="submission" date="2023-02" db="EMBL/GenBank/DDBJ databases">
        <title>Identification and recombinant expression of a fungal hydrolase from Papiliotrema laurentii that hydrolyzes apple cutin and clears colloidal polyester polyurethane.</title>
        <authorList>
            <consortium name="DOE Joint Genome Institute"/>
            <person name="Roman V.A."/>
            <person name="Bojanowski C."/>
            <person name="Crable B.R."/>
            <person name="Wagner D.N."/>
            <person name="Hung C.S."/>
            <person name="Nadeau L.J."/>
            <person name="Schratz L."/>
            <person name="Haridas S."/>
            <person name="Pangilinan J."/>
            <person name="Lipzen A."/>
            <person name="Na H."/>
            <person name="Yan M."/>
            <person name="Ng V."/>
            <person name="Grigoriev I.V."/>
            <person name="Spatafora J.W."/>
            <person name="Barlow D."/>
            <person name="Biffinger J."/>
            <person name="Kelley-Loughnane N."/>
            <person name="Varaljay V.A."/>
            <person name="Crookes-Goodson W.J."/>
        </authorList>
    </citation>
    <scope>NUCLEOTIDE SEQUENCE</scope>
    <source>
        <strain evidence="1">5307AH</strain>
    </source>
</reference>
<gene>
    <name evidence="1" type="ORF">DB88DRAFT_490327</name>
</gene>
<sequence length="154" mass="16602">MEGLRIDHTTLPSPLPGSPSFIFHLTHLTNTLLLWIGTGQPTDPADPTAVITPVERKLAQDWAVAMPSTRNLPVAATSIYRGGGDIALPMSQRLARRFPTSQIHLSLSLPPSLTSASGPSLDPFASKVMLVMEKRLGAWLEEVLQRDISGDAKA</sequence>
<dbReference type="AlphaFoldDB" id="A0AAD9D114"/>
<proteinExistence type="predicted"/>
<dbReference type="Pfam" id="PF16093">
    <property type="entry name" value="PAC4"/>
    <property type="match status" value="1"/>
</dbReference>
<keyword evidence="2" id="KW-1185">Reference proteome</keyword>
<accession>A0AAD9D114</accession>
<dbReference type="Proteomes" id="UP001182556">
    <property type="component" value="Unassembled WGS sequence"/>
</dbReference>
<evidence type="ECO:0000313" key="2">
    <source>
        <dbReference type="Proteomes" id="UP001182556"/>
    </source>
</evidence>
<name>A0AAD9D114_PAPLA</name>